<dbReference type="AlphaFoldDB" id="A0A3D8T615"/>
<evidence type="ECO:0000256" key="2">
    <source>
        <dbReference type="ARBA" id="ARBA00022729"/>
    </source>
</evidence>
<gene>
    <name evidence="6" type="ORF">DSM5745_01203</name>
</gene>
<dbReference type="RefSeq" id="XP_026609064.1">
    <property type="nucleotide sequence ID" value="XM_026743219.1"/>
</dbReference>
<dbReference type="SMART" id="SM00640">
    <property type="entry name" value="Glyco_32"/>
    <property type="match status" value="1"/>
</dbReference>
<keyword evidence="2" id="KW-0732">Signal</keyword>
<dbReference type="CDD" id="cd18621">
    <property type="entry name" value="GH32_XdINV-like"/>
    <property type="match status" value="1"/>
</dbReference>
<reference evidence="6 7" key="1">
    <citation type="journal article" date="2018" name="IMA Fungus">
        <title>IMA Genome-F 9: Draft genome sequence of Annulohypoxylon stygium, Aspergillus mulundensis, Berkeleyomyces basicola (syn. Thielaviopsis basicola), Ceratocystis smalleyi, two Cercospora beticola strains, Coleophoma cylindrospora, Fusarium fracticaudum, Phialophora cf. hyalina, and Morchella septimelata.</title>
        <authorList>
            <person name="Wingfield B.D."/>
            <person name="Bills G.F."/>
            <person name="Dong Y."/>
            <person name="Huang W."/>
            <person name="Nel W.J."/>
            <person name="Swalarsk-Parry B.S."/>
            <person name="Vaghefi N."/>
            <person name="Wilken P.M."/>
            <person name="An Z."/>
            <person name="de Beer Z.W."/>
            <person name="De Vos L."/>
            <person name="Chen L."/>
            <person name="Duong T.A."/>
            <person name="Gao Y."/>
            <person name="Hammerbacher A."/>
            <person name="Kikkert J.R."/>
            <person name="Li Y."/>
            <person name="Li H."/>
            <person name="Li K."/>
            <person name="Li Q."/>
            <person name="Liu X."/>
            <person name="Ma X."/>
            <person name="Naidoo K."/>
            <person name="Pethybridge S.J."/>
            <person name="Sun J."/>
            <person name="Steenkamp E.T."/>
            <person name="van der Nest M.A."/>
            <person name="van Wyk S."/>
            <person name="Wingfield M.J."/>
            <person name="Xiong C."/>
            <person name="Yue Q."/>
            <person name="Zhang X."/>
        </authorList>
    </citation>
    <scope>NUCLEOTIDE SEQUENCE [LARGE SCALE GENOMIC DNA]</scope>
    <source>
        <strain evidence="6 7">DSM 5745</strain>
    </source>
</reference>
<name>A0A3D8T615_9EURO</name>
<dbReference type="Pfam" id="PF00251">
    <property type="entry name" value="Glyco_hydro_32N"/>
    <property type="match status" value="1"/>
</dbReference>
<keyword evidence="7" id="KW-1185">Reference proteome</keyword>
<evidence type="ECO:0000259" key="5">
    <source>
        <dbReference type="Pfam" id="PF00251"/>
    </source>
</evidence>
<comment type="caution">
    <text evidence="6">The sequence shown here is derived from an EMBL/GenBank/DDBJ whole genome shotgun (WGS) entry which is preliminary data.</text>
</comment>
<organism evidence="6 7">
    <name type="scientific">Aspergillus mulundensis</name>
    <dbReference type="NCBI Taxonomy" id="1810919"/>
    <lineage>
        <taxon>Eukaryota</taxon>
        <taxon>Fungi</taxon>
        <taxon>Dikarya</taxon>
        <taxon>Ascomycota</taxon>
        <taxon>Pezizomycotina</taxon>
        <taxon>Eurotiomycetes</taxon>
        <taxon>Eurotiomycetidae</taxon>
        <taxon>Eurotiales</taxon>
        <taxon>Aspergillaceae</taxon>
        <taxon>Aspergillus</taxon>
        <taxon>Aspergillus subgen. Nidulantes</taxon>
    </lineage>
</organism>
<evidence type="ECO:0000256" key="1">
    <source>
        <dbReference type="ARBA" id="ARBA00009902"/>
    </source>
</evidence>
<comment type="similarity">
    <text evidence="1">Belongs to the glycosyl hydrolase 32 family.</text>
</comment>
<proteinExistence type="inferred from homology"/>
<evidence type="ECO:0000256" key="4">
    <source>
        <dbReference type="ARBA" id="ARBA00023295"/>
    </source>
</evidence>
<feature type="domain" description="Glycosyl hydrolase family 32 N-terminal" evidence="5">
    <location>
        <begin position="21"/>
        <end position="377"/>
    </location>
</feature>
<dbReference type="GO" id="GO:0004575">
    <property type="term" value="F:sucrose alpha-glucosidase activity"/>
    <property type="evidence" value="ECO:0007669"/>
    <property type="project" value="TreeGrafter"/>
</dbReference>
<dbReference type="STRING" id="1810919.A0A3D8T615"/>
<dbReference type="InterPro" id="IPR001362">
    <property type="entry name" value="Glyco_hydro_32"/>
</dbReference>
<dbReference type="InterPro" id="IPR023296">
    <property type="entry name" value="Glyco_hydro_beta-prop_sf"/>
</dbReference>
<accession>A0A3D8T615</accession>
<keyword evidence="4" id="KW-0326">Glycosidase</keyword>
<dbReference type="GO" id="GO:0005737">
    <property type="term" value="C:cytoplasm"/>
    <property type="evidence" value="ECO:0007669"/>
    <property type="project" value="TreeGrafter"/>
</dbReference>
<dbReference type="InterPro" id="IPR013148">
    <property type="entry name" value="Glyco_hydro_32_N"/>
</dbReference>
<dbReference type="GeneID" id="38111573"/>
<dbReference type="Gene3D" id="2.115.10.20">
    <property type="entry name" value="Glycosyl hydrolase domain, family 43"/>
    <property type="match status" value="1"/>
</dbReference>
<sequence>MSTPQSKPPASAFTRWRPQFHLLAPTNWLNDPCGPGYDSSTGKYHIAYQWNPKANDWGDICWGHATSRDLVSWDIDQEPCLSPSAPYDNNGIFTGCFQPTNLEGQQDGTLTYFYTSVNSLPIHYTLPYNFGCETLSIALSRDAGRTWERHPQNPILSRPPLGLQVYGWRDPYICHWLSAPENVRRAAREVAGDDVIYGFISGGLANHTPTVFVYAINRRALYQWNYIGTLLDVGLNATPSRWSGDLGLNWEVANLVTLTNNEGTSRDFLIMGVEGCIPDPKPNYPTAKDNRIQRSQLWTCIKPNGSQTSPAKALMQPSFSGIFDAGLFYAANSFFDPVSQRQVVFGWITEEDLPDDARNEQGWSGLVSLPRMLSLQTIHRVKRARATAQLHDITSIEAIPDGKGSYTVYTLGVEVDGRAQKLRGGARVATLGGLDLTLGEDEVVGKGSGSFVPLITTRWEVDASIAVGKRCGQVGMVILHDESQCLIIGPLHSLSILSD</sequence>
<dbReference type="PANTHER" id="PTHR42800">
    <property type="entry name" value="EXOINULINASE INUD (AFU_ORTHOLOGUE AFUA_5G00480)"/>
    <property type="match status" value="1"/>
</dbReference>
<dbReference type="GO" id="GO:0005987">
    <property type="term" value="P:sucrose catabolic process"/>
    <property type="evidence" value="ECO:0007669"/>
    <property type="project" value="TreeGrafter"/>
</dbReference>
<evidence type="ECO:0000256" key="3">
    <source>
        <dbReference type="ARBA" id="ARBA00022801"/>
    </source>
</evidence>
<dbReference type="Proteomes" id="UP000256690">
    <property type="component" value="Unassembled WGS sequence"/>
</dbReference>
<dbReference type="PANTHER" id="PTHR42800:SF3">
    <property type="entry name" value="GLYCOSYL HYDROLASE FAMILY 32 N-TERMINAL DOMAIN-CONTAINING PROTEIN"/>
    <property type="match status" value="1"/>
</dbReference>
<protein>
    <recommendedName>
        <fullName evidence="5">Glycosyl hydrolase family 32 N-terminal domain-containing protein</fullName>
    </recommendedName>
</protein>
<dbReference type="EMBL" id="PVWQ01000001">
    <property type="protein sequence ID" value="RDW93881.1"/>
    <property type="molecule type" value="Genomic_DNA"/>
</dbReference>
<evidence type="ECO:0000313" key="7">
    <source>
        <dbReference type="Proteomes" id="UP000256690"/>
    </source>
</evidence>
<dbReference type="FunFam" id="2.115.10.20:FF:000011">
    <property type="entry name" value="Glycosyl hydrolases family 32 superfamily"/>
    <property type="match status" value="1"/>
</dbReference>
<evidence type="ECO:0000313" key="6">
    <source>
        <dbReference type="EMBL" id="RDW93881.1"/>
    </source>
</evidence>
<keyword evidence="3" id="KW-0378">Hydrolase</keyword>
<dbReference type="SUPFAM" id="SSF75005">
    <property type="entry name" value="Arabinanase/levansucrase/invertase"/>
    <property type="match status" value="1"/>
</dbReference>
<dbReference type="OrthoDB" id="202537at2759"/>